<dbReference type="EMBL" id="ADVG01000001">
    <property type="protein sequence ID" value="EFH88001.1"/>
    <property type="molecule type" value="Genomic_DNA"/>
</dbReference>
<organism evidence="9 10">
    <name type="scientific">Ktedonobacter racemifer DSM 44963</name>
    <dbReference type="NCBI Taxonomy" id="485913"/>
    <lineage>
        <taxon>Bacteria</taxon>
        <taxon>Bacillati</taxon>
        <taxon>Chloroflexota</taxon>
        <taxon>Ktedonobacteria</taxon>
        <taxon>Ktedonobacterales</taxon>
        <taxon>Ktedonobacteraceae</taxon>
        <taxon>Ktedonobacter</taxon>
    </lineage>
</organism>
<feature type="transmembrane region" description="Helical" evidence="8">
    <location>
        <begin position="226"/>
        <end position="247"/>
    </location>
</feature>
<evidence type="ECO:0000256" key="2">
    <source>
        <dbReference type="ARBA" id="ARBA00022676"/>
    </source>
</evidence>
<evidence type="ECO:0000256" key="4">
    <source>
        <dbReference type="ARBA" id="ARBA00022692"/>
    </source>
</evidence>
<dbReference type="InParanoid" id="D6TBL7"/>
<keyword evidence="6 8" id="KW-0472">Membrane</keyword>
<protein>
    <submittedName>
        <fullName evidence="9">Cellulose synthase (UDP-forming)</fullName>
        <ecNumber evidence="9">2.4.1.12</ecNumber>
    </submittedName>
</protein>
<keyword evidence="2 9" id="KW-0328">Glycosyltransferase</keyword>
<feature type="transmembrane region" description="Helical" evidence="8">
    <location>
        <begin position="534"/>
        <end position="558"/>
    </location>
</feature>
<evidence type="ECO:0000256" key="5">
    <source>
        <dbReference type="ARBA" id="ARBA00022989"/>
    </source>
</evidence>
<proteinExistence type="predicted"/>
<evidence type="ECO:0000256" key="6">
    <source>
        <dbReference type="ARBA" id="ARBA00023136"/>
    </source>
</evidence>
<dbReference type="eggNOG" id="COG1215">
    <property type="taxonomic scope" value="Bacteria"/>
</dbReference>
<dbReference type="InterPro" id="IPR050321">
    <property type="entry name" value="Glycosyltr_2/OpgH_subfam"/>
</dbReference>
<evidence type="ECO:0000256" key="8">
    <source>
        <dbReference type="SAM" id="Phobius"/>
    </source>
</evidence>
<evidence type="ECO:0000313" key="9">
    <source>
        <dbReference type="EMBL" id="EFH88001.1"/>
    </source>
</evidence>
<evidence type="ECO:0000313" key="10">
    <source>
        <dbReference type="Proteomes" id="UP000004508"/>
    </source>
</evidence>
<dbReference type="SUPFAM" id="SSF53448">
    <property type="entry name" value="Nucleotide-diphospho-sugar transferases"/>
    <property type="match status" value="1"/>
</dbReference>
<dbReference type="Gene3D" id="3.90.550.10">
    <property type="entry name" value="Spore Coat Polysaccharide Biosynthesis Protein SpsA, Chain A"/>
    <property type="match status" value="1"/>
</dbReference>
<dbReference type="GO" id="GO:0016760">
    <property type="term" value="F:cellulose synthase (UDP-forming) activity"/>
    <property type="evidence" value="ECO:0007669"/>
    <property type="project" value="UniProtKB-EC"/>
</dbReference>
<feature type="region of interest" description="Disordered" evidence="7">
    <location>
        <begin position="1"/>
        <end position="63"/>
    </location>
</feature>
<dbReference type="STRING" id="485913.Krac_9368"/>
<keyword evidence="10" id="KW-1185">Reference proteome</keyword>
<dbReference type="Pfam" id="PF13641">
    <property type="entry name" value="Glyco_tranf_2_3"/>
    <property type="match status" value="1"/>
</dbReference>
<dbReference type="Proteomes" id="UP000004508">
    <property type="component" value="Unassembled WGS sequence"/>
</dbReference>
<dbReference type="OrthoDB" id="154460at2"/>
<comment type="subcellular location">
    <subcellularLocation>
        <location evidence="1">Membrane</location>
        <topology evidence="1">Multi-pass membrane protein</topology>
    </subcellularLocation>
</comment>
<dbReference type="PANTHER" id="PTHR43867">
    <property type="entry name" value="CELLULOSE SYNTHASE CATALYTIC SUBUNIT A [UDP-FORMING]"/>
    <property type="match status" value="1"/>
</dbReference>
<dbReference type="AlphaFoldDB" id="D6TBL7"/>
<feature type="transmembrane region" description="Helical" evidence="8">
    <location>
        <begin position="642"/>
        <end position="661"/>
    </location>
</feature>
<feature type="transmembrane region" description="Helical" evidence="8">
    <location>
        <begin position="673"/>
        <end position="694"/>
    </location>
</feature>
<dbReference type="EC" id="2.4.1.12" evidence="9"/>
<evidence type="ECO:0000256" key="3">
    <source>
        <dbReference type="ARBA" id="ARBA00022679"/>
    </source>
</evidence>
<feature type="transmembrane region" description="Helical" evidence="8">
    <location>
        <begin position="600"/>
        <end position="621"/>
    </location>
</feature>
<evidence type="ECO:0000256" key="7">
    <source>
        <dbReference type="SAM" id="MobiDB-lite"/>
    </source>
</evidence>
<dbReference type="GO" id="GO:0016020">
    <property type="term" value="C:membrane"/>
    <property type="evidence" value="ECO:0007669"/>
    <property type="project" value="UniProtKB-SubCell"/>
</dbReference>
<keyword evidence="3 9" id="KW-0808">Transferase</keyword>
<keyword evidence="5 8" id="KW-1133">Transmembrane helix</keyword>
<keyword evidence="4 8" id="KW-0812">Transmembrane</keyword>
<feature type="transmembrane region" description="Helical" evidence="8">
    <location>
        <begin position="200"/>
        <end position="220"/>
    </location>
</feature>
<dbReference type="InterPro" id="IPR029044">
    <property type="entry name" value="Nucleotide-diphossugar_trans"/>
</dbReference>
<reference evidence="9 10" key="1">
    <citation type="journal article" date="2011" name="Stand. Genomic Sci.">
        <title>Non-contiguous finished genome sequence and contextual data of the filamentous soil bacterium Ktedonobacter racemifer type strain (SOSP1-21).</title>
        <authorList>
            <person name="Chang Y.J."/>
            <person name="Land M."/>
            <person name="Hauser L."/>
            <person name="Chertkov O."/>
            <person name="Del Rio T.G."/>
            <person name="Nolan M."/>
            <person name="Copeland A."/>
            <person name="Tice H."/>
            <person name="Cheng J.F."/>
            <person name="Lucas S."/>
            <person name="Han C."/>
            <person name="Goodwin L."/>
            <person name="Pitluck S."/>
            <person name="Ivanova N."/>
            <person name="Ovchinikova G."/>
            <person name="Pati A."/>
            <person name="Chen A."/>
            <person name="Palaniappan K."/>
            <person name="Mavromatis K."/>
            <person name="Liolios K."/>
            <person name="Brettin T."/>
            <person name="Fiebig A."/>
            <person name="Rohde M."/>
            <person name="Abt B."/>
            <person name="Goker M."/>
            <person name="Detter J.C."/>
            <person name="Woyke T."/>
            <person name="Bristow J."/>
            <person name="Eisen J.A."/>
            <person name="Markowitz V."/>
            <person name="Hugenholtz P."/>
            <person name="Kyrpides N.C."/>
            <person name="Klenk H.P."/>
            <person name="Lapidus A."/>
        </authorList>
    </citation>
    <scope>NUCLEOTIDE SEQUENCE [LARGE SCALE GENOMIC DNA]</scope>
    <source>
        <strain evidence="10">DSM 44963</strain>
    </source>
</reference>
<sequence length="704" mass="79483">MSDSLLPVEQEEELFRSYTSESHRMQAESLQATPLPPLSSRTEEPSVQHDEEKHISRDVPPFTPLPVLRSPQFRLPARPRLASPHAIIDTPARSTVDVKATPTLAPSAIDIDALPTISTPAVEPALTSRHLLLPAKMGAKPSTLEMLALLPGKALRSITTHRMPAIKKISQLDKFATVPAAAVQGLKNGEQKISNTKLRLVGIFFMLVATFYLFWLATILNLQAPWLSLPFFLAMCYLTLIVCLTVYNNWTRVVTELVGLPGGQEPIVAVCIPTYGETPTMVQITIESVLSQDWPHQKLLIIVGDDSHRPEMKEMVTTLQNTFSRARIVYHEPPRKGAPERRGSAKDGNLNSMLAYVTQQYPDIAYIETRDADDVVGSPQFLRYVIGHLQRNEDVAYVQTIKDTLVSEGDPFGNRQTFFYRGVMLARNASNSVFPCGSGLVWRKEKLASIGGFPTWNLVEDLYSGYVAMQHGLKGVYLPVVGAVGQVSPEDIPNVYKQLGTWALDTCRIFFWKNPWLAKGLTFKQRMQFTELSLFYLLSYPLLIFVLTPVISLCTGIYPFTTSNLDYVLHFWPFILCIELLLANMSDSTSFEEIWRARQMWLGMTFVFIKSSILALIYGPNRKPTYKVTRKTQEAGVYLREVSMQVFVCLLLLMAIIYNLAIHHTSFLRDSDLGSILWAVFFILLLIGIIRRSWFGYRIRVKRQ</sequence>
<name>D6TBL7_KTERA</name>
<feature type="compositionally biased region" description="Basic and acidic residues" evidence="7">
    <location>
        <begin position="41"/>
        <end position="57"/>
    </location>
</feature>
<gene>
    <name evidence="9" type="ORF">Krac_9368</name>
</gene>
<evidence type="ECO:0000256" key="1">
    <source>
        <dbReference type="ARBA" id="ARBA00004141"/>
    </source>
</evidence>
<accession>D6TBL7</accession>
<dbReference type="PANTHER" id="PTHR43867:SF2">
    <property type="entry name" value="CELLULOSE SYNTHASE CATALYTIC SUBUNIT A [UDP-FORMING]"/>
    <property type="match status" value="1"/>
</dbReference>
<comment type="caution">
    <text evidence="9">The sequence shown here is derived from an EMBL/GenBank/DDBJ whole genome shotgun (WGS) entry which is preliminary data.</text>
</comment>